<proteinExistence type="predicted"/>
<evidence type="ECO:0000313" key="1">
    <source>
        <dbReference type="EMBL" id="ORE12700.1"/>
    </source>
</evidence>
<gene>
    <name evidence="1" type="ORF">BCV71DRAFT_160373</name>
</gene>
<dbReference type="AlphaFoldDB" id="A0A1X0RL34"/>
<sequence>GQIRHTRSSPFVNSRCLQEPLTTSTIPTWLHSMIRISTEEQNVSTRSTASSLALRHDFPKEDIVTLGNWTNSSTFENHYRREHMSCFNFTQILLS</sequence>
<organism evidence="1 2">
    <name type="scientific">Rhizopus microsporus</name>
    <dbReference type="NCBI Taxonomy" id="58291"/>
    <lineage>
        <taxon>Eukaryota</taxon>
        <taxon>Fungi</taxon>
        <taxon>Fungi incertae sedis</taxon>
        <taxon>Mucoromycota</taxon>
        <taxon>Mucoromycotina</taxon>
        <taxon>Mucoromycetes</taxon>
        <taxon>Mucorales</taxon>
        <taxon>Mucorineae</taxon>
        <taxon>Rhizopodaceae</taxon>
        <taxon>Rhizopus</taxon>
    </lineage>
</organism>
<dbReference type="OMA" id="WAISRTF"/>
<dbReference type="VEuPathDB" id="FungiDB:BCV72DRAFT_206623"/>
<protein>
    <submittedName>
        <fullName evidence="1">Uncharacterized protein</fullName>
    </submittedName>
</protein>
<evidence type="ECO:0000313" key="2">
    <source>
        <dbReference type="Proteomes" id="UP000242381"/>
    </source>
</evidence>
<name>A0A1X0RL34_RHIZD</name>
<dbReference type="EMBL" id="KV921618">
    <property type="protein sequence ID" value="ORE12700.1"/>
    <property type="molecule type" value="Genomic_DNA"/>
</dbReference>
<dbReference type="Proteomes" id="UP000242381">
    <property type="component" value="Unassembled WGS sequence"/>
</dbReference>
<reference evidence="1 2" key="1">
    <citation type="journal article" date="2016" name="Proc. Natl. Acad. Sci. U.S.A.">
        <title>Lipid metabolic changes in an early divergent fungus govern the establishment of a mutualistic symbiosis with endobacteria.</title>
        <authorList>
            <person name="Lastovetsky O.A."/>
            <person name="Gaspar M.L."/>
            <person name="Mondo S.J."/>
            <person name="LaButti K.M."/>
            <person name="Sandor L."/>
            <person name="Grigoriev I.V."/>
            <person name="Henry S.A."/>
            <person name="Pawlowska T.E."/>
        </authorList>
    </citation>
    <scope>NUCLEOTIDE SEQUENCE [LARGE SCALE GENOMIC DNA]</scope>
    <source>
        <strain evidence="1 2">ATCC 11559</strain>
    </source>
</reference>
<feature type="non-terminal residue" evidence="1">
    <location>
        <position position="1"/>
    </location>
</feature>
<accession>A0A1X0RL34</accession>
<feature type="non-terminal residue" evidence="1">
    <location>
        <position position="95"/>
    </location>
</feature>